<dbReference type="STRING" id="1190417.SAMN05660690_1507"/>
<keyword evidence="1 2" id="KW-0129">CBS domain</keyword>
<proteinExistence type="predicted"/>
<dbReference type="CDD" id="cd04623">
    <property type="entry name" value="CBS_pair_bac_euk"/>
    <property type="match status" value="1"/>
</dbReference>
<feature type="domain" description="CBS" evidence="3">
    <location>
        <begin position="76"/>
        <end position="131"/>
    </location>
</feature>
<accession>A0A1G6LQJ8</accession>
<dbReference type="InterPro" id="IPR044725">
    <property type="entry name" value="CBSX3_CBS_dom"/>
</dbReference>
<reference evidence="5" key="1">
    <citation type="submission" date="2016-10" db="EMBL/GenBank/DDBJ databases">
        <authorList>
            <person name="Varghese N."/>
            <person name="Submissions S."/>
        </authorList>
    </citation>
    <scope>NUCLEOTIDE SEQUENCE [LARGE SCALE GENOMIC DNA]</scope>
    <source>
        <strain evidence="5">DSM 45421</strain>
    </source>
</reference>
<dbReference type="InterPro" id="IPR046342">
    <property type="entry name" value="CBS_dom_sf"/>
</dbReference>
<evidence type="ECO:0000256" key="2">
    <source>
        <dbReference type="PROSITE-ProRule" id="PRU00703"/>
    </source>
</evidence>
<dbReference type="Pfam" id="PF00571">
    <property type="entry name" value="CBS"/>
    <property type="match status" value="2"/>
</dbReference>
<dbReference type="InterPro" id="IPR051257">
    <property type="entry name" value="Diverse_CBS-Domain"/>
</dbReference>
<evidence type="ECO:0000259" key="3">
    <source>
        <dbReference type="PROSITE" id="PS51371"/>
    </source>
</evidence>
<dbReference type="InterPro" id="IPR000644">
    <property type="entry name" value="CBS_dom"/>
</dbReference>
<dbReference type="Proteomes" id="UP000199416">
    <property type="component" value="Unassembled WGS sequence"/>
</dbReference>
<dbReference type="RefSeq" id="WP_091364790.1">
    <property type="nucleotide sequence ID" value="NZ_FMZF01000002.1"/>
</dbReference>
<organism evidence="4 5">
    <name type="scientific">Geodermatophilus telluris</name>
    <dbReference type="NCBI Taxonomy" id="1190417"/>
    <lineage>
        <taxon>Bacteria</taxon>
        <taxon>Bacillati</taxon>
        <taxon>Actinomycetota</taxon>
        <taxon>Actinomycetes</taxon>
        <taxon>Geodermatophilales</taxon>
        <taxon>Geodermatophilaceae</taxon>
        <taxon>Geodermatophilus</taxon>
    </lineage>
</organism>
<dbReference type="SMART" id="SM00116">
    <property type="entry name" value="CBS"/>
    <property type="match status" value="2"/>
</dbReference>
<gene>
    <name evidence="4" type="ORF">SAMN05660690_1507</name>
</gene>
<protein>
    <submittedName>
        <fullName evidence="4">CBS domain-containing protein</fullName>
    </submittedName>
</protein>
<sequence>MQIAHLLRRKGPGVVTVAPAATVREALALLAEHRIGALLVAAEPGAVDGVLSERDVVRGLHASGPEVLDGPVSALMTADVHTCPPTSSVHDLARTMTDLRVRHVPVVEDGRLLGIVSIGDVVKARLDELEEERAHLVDYIQTP</sequence>
<evidence type="ECO:0000256" key="1">
    <source>
        <dbReference type="ARBA" id="ARBA00023122"/>
    </source>
</evidence>
<dbReference type="EMBL" id="FMZF01000002">
    <property type="protein sequence ID" value="SDC45552.1"/>
    <property type="molecule type" value="Genomic_DNA"/>
</dbReference>
<dbReference type="PANTHER" id="PTHR43080">
    <property type="entry name" value="CBS DOMAIN-CONTAINING PROTEIN CBSX3, MITOCHONDRIAL"/>
    <property type="match status" value="1"/>
</dbReference>
<dbReference type="AlphaFoldDB" id="A0A1G6LQJ8"/>
<dbReference type="SUPFAM" id="SSF54631">
    <property type="entry name" value="CBS-domain pair"/>
    <property type="match status" value="1"/>
</dbReference>
<dbReference type="PANTHER" id="PTHR43080:SF2">
    <property type="entry name" value="CBS DOMAIN-CONTAINING PROTEIN"/>
    <property type="match status" value="1"/>
</dbReference>
<dbReference type="Gene3D" id="3.10.580.10">
    <property type="entry name" value="CBS-domain"/>
    <property type="match status" value="1"/>
</dbReference>
<feature type="domain" description="CBS" evidence="3">
    <location>
        <begin position="7"/>
        <end position="66"/>
    </location>
</feature>
<dbReference type="OrthoDB" id="9807125at2"/>
<name>A0A1G6LQJ8_9ACTN</name>
<keyword evidence="5" id="KW-1185">Reference proteome</keyword>
<dbReference type="PROSITE" id="PS51371">
    <property type="entry name" value="CBS"/>
    <property type="match status" value="2"/>
</dbReference>
<evidence type="ECO:0000313" key="5">
    <source>
        <dbReference type="Proteomes" id="UP000199416"/>
    </source>
</evidence>
<evidence type="ECO:0000313" key="4">
    <source>
        <dbReference type="EMBL" id="SDC45552.1"/>
    </source>
</evidence>